<keyword evidence="10" id="KW-0687">Ribonucleoprotein</keyword>
<feature type="compositionally biased region" description="Basic residues" evidence="7">
    <location>
        <begin position="24"/>
        <end position="37"/>
    </location>
</feature>
<name>A0A2P6MST0_9EUKA</name>
<dbReference type="InParanoid" id="A0A2P6MST0"/>
<feature type="zinc finger region" description="C3H1-type" evidence="6">
    <location>
        <begin position="292"/>
        <end position="319"/>
    </location>
</feature>
<evidence type="ECO:0000256" key="7">
    <source>
        <dbReference type="SAM" id="MobiDB-lite"/>
    </source>
</evidence>
<dbReference type="OrthoDB" id="423462at2759"/>
<dbReference type="STRING" id="1890364.A0A2P6MST0"/>
<evidence type="ECO:0000259" key="8">
    <source>
        <dbReference type="PROSITE" id="PS50102"/>
    </source>
</evidence>
<dbReference type="InterPro" id="IPR000571">
    <property type="entry name" value="Znf_CCCH"/>
</dbReference>
<organism evidence="10 11">
    <name type="scientific">Planoprotostelium fungivorum</name>
    <dbReference type="NCBI Taxonomy" id="1890364"/>
    <lineage>
        <taxon>Eukaryota</taxon>
        <taxon>Amoebozoa</taxon>
        <taxon>Evosea</taxon>
        <taxon>Variosea</taxon>
        <taxon>Cavosteliida</taxon>
        <taxon>Cavosteliaceae</taxon>
        <taxon>Planoprotostelium</taxon>
    </lineage>
</organism>
<gene>
    <name evidence="10" type="ORF">PROFUN_06623</name>
</gene>
<dbReference type="SMART" id="SM00356">
    <property type="entry name" value="ZnF_C3H1"/>
    <property type="match status" value="2"/>
</dbReference>
<comment type="caution">
    <text evidence="10">The sequence shown here is derived from an EMBL/GenBank/DDBJ whole genome shotgun (WGS) entry which is preliminary data.</text>
</comment>
<evidence type="ECO:0000256" key="1">
    <source>
        <dbReference type="ARBA" id="ARBA00022723"/>
    </source>
</evidence>
<dbReference type="GO" id="GO:0089701">
    <property type="term" value="C:U2AF complex"/>
    <property type="evidence" value="ECO:0007669"/>
    <property type="project" value="InterPro"/>
</dbReference>
<dbReference type="InterPro" id="IPR009145">
    <property type="entry name" value="U2AF_small"/>
</dbReference>
<dbReference type="PROSITE" id="PS50102">
    <property type="entry name" value="RRM"/>
    <property type="match status" value="1"/>
</dbReference>
<feature type="compositionally biased region" description="Acidic residues" evidence="7">
    <location>
        <begin position="48"/>
        <end position="58"/>
    </location>
</feature>
<dbReference type="PRINTS" id="PR01848">
    <property type="entry name" value="U2AUXFACTOR"/>
</dbReference>
<feature type="compositionally biased region" description="Basic and acidic residues" evidence="7">
    <location>
        <begin position="10"/>
        <end position="23"/>
    </location>
</feature>
<feature type="domain" description="C3H1-type" evidence="9">
    <location>
        <begin position="292"/>
        <end position="319"/>
    </location>
</feature>
<dbReference type="InterPro" id="IPR035979">
    <property type="entry name" value="RBD_domain_sf"/>
</dbReference>
<keyword evidence="4 6" id="KW-0862">Zinc</keyword>
<dbReference type="GO" id="GO:0000398">
    <property type="term" value="P:mRNA splicing, via spliceosome"/>
    <property type="evidence" value="ECO:0007669"/>
    <property type="project" value="InterPro"/>
</dbReference>
<feature type="region of interest" description="Disordered" evidence="7">
    <location>
        <begin position="1"/>
        <end position="69"/>
    </location>
</feature>
<keyword evidence="2" id="KW-0677">Repeat</keyword>
<dbReference type="SUPFAM" id="SSF54928">
    <property type="entry name" value="RNA-binding domain, RBD"/>
    <property type="match status" value="1"/>
</dbReference>
<proteinExistence type="predicted"/>
<dbReference type="InterPro" id="IPR012677">
    <property type="entry name" value="Nucleotide-bd_a/b_plait_sf"/>
</dbReference>
<feature type="zinc finger region" description="C3H1-type" evidence="6">
    <location>
        <begin position="148"/>
        <end position="176"/>
    </location>
</feature>
<feature type="region of interest" description="Disordered" evidence="7">
    <location>
        <begin position="95"/>
        <end position="118"/>
    </location>
</feature>
<keyword evidence="5" id="KW-0694">RNA-binding</keyword>
<dbReference type="GO" id="GO:1990904">
    <property type="term" value="C:ribonucleoprotein complex"/>
    <property type="evidence" value="ECO:0007669"/>
    <property type="project" value="UniProtKB-KW"/>
</dbReference>
<keyword evidence="11" id="KW-1185">Reference proteome</keyword>
<evidence type="ECO:0000256" key="5">
    <source>
        <dbReference type="PROSITE-ProRule" id="PRU00176"/>
    </source>
</evidence>
<dbReference type="InterPro" id="IPR000504">
    <property type="entry name" value="RRM_dom"/>
</dbReference>
<dbReference type="AlphaFoldDB" id="A0A2P6MST0"/>
<protein>
    <submittedName>
        <fullName evidence="10">U2 small nuclear ribonucleoprotein auxiliary factor 35 kDa subunit-related protein 2</fullName>
    </submittedName>
</protein>
<dbReference type="PANTHER" id="PTHR12620">
    <property type="entry name" value="U2 SNRNP AUXILIARY FACTOR, SMALL SUBUNIT"/>
    <property type="match status" value="1"/>
</dbReference>
<dbReference type="EMBL" id="MDYQ01000441">
    <property type="protein sequence ID" value="PRP74762.1"/>
    <property type="molecule type" value="Genomic_DNA"/>
</dbReference>
<evidence type="ECO:0000313" key="10">
    <source>
        <dbReference type="EMBL" id="PRP74762.1"/>
    </source>
</evidence>
<evidence type="ECO:0000256" key="3">
    <source>
        <dbReference type="ARBA" id="ARBA00022771"/>
    </source>
</evidence>
<dbReference type="GO" id="GO:0003723">
    <property type="term" value="F:RNA binding"/>
    <property type="evidence" value="ECO:0007669"/>
    <property type="project" value="UniProtKB-UniRule"/>
</dbReference>
<keyword evidence="1 6" id="KW-0479">Metal-binding</keyword>
<feature type="domain" description="RRM" evidence="8">
    <location>
        <begin position="189"/>
        <end position="276"/>
    </location>
</feature>
<keyword evidence="3 6" id="KW-0863">Zinc-finger</keyword>
<reference evidence="10 11" key="1">
    <citation type="journal article" date="2018" name="Genome Biol. Evol.">
        <title>Multiple Roots of Fruiting Body Formation in Amoebozoa.</title>
        <authorList>
            <person name="Hillmann F."/>
            <person name="Forbes G."/>
            <person name="Novohradska S."/>
            <person name="Ferling I."/>
            <person name="Riege K."/>
            <person name="Groth M."/>
            <person name="Westermann M."/>
            <person name="Marz M."/>
            <person name="Spaller T."/>
            <person name="Winckler T."/>
            <person name="Schaap P."/>
            <person name="Glockner G."/>
        </authorList>
    </citation>
    <scope>NUCLEOTIDE SEQUENCE [LARGE SCALE GENOMIC DNA]</scope>
    <source>
        <strain evidence="10 11">Jena</strain>
    </source>
</reference>
<evidence type="ECO:0000313" key="11">
    <source>
        <dbReference type="Proteomes" id="UP000241769"/>
    </source>
</evidence>
<dbReference type="PROSITE" id="PS50103">
    <property type="entry name" value="ZF_C3H1"/>
    <property type="match status" value="2"/>
</dbReference>
<feature type="compositionally biased region" description="Basic and acidic residues" evidence="7">
    <location>
        <begin position="59"/>
        <end position="69"/>
    </location>
</feature>
<dbReference type="Proteomes" id="UP000241769">
    <property type="component" value="Unassembled WGS sequence"/>
</dbReference>
<accession>A0A2P6MST0</accession>
<dbReference type="Gene3D" id="3.30.70.330">
    <property type="match status" value="1"/>
</dbReference>
<dbReference type="GO" id="GO:0008270">
    <property type="term" value="F:zinc ion binding"/>
    <property type="evidence" value="ECO:0007669"/>
    <property type="project" value="UniProtKB-KW"/>
</dbReference>
<evidence type="ECO:0000259" key="9">
    <source>
        <dbReference type="PROSITE" id="PS50103"/>
    </source>
</evidence>
<sequence>MQQPTDEVAESEHTTNENTMSRREKMRQKKKQKRSAKRISVAITRPIEEEEIPLISEEEQNRIDEEMHLEEQKALEEWMKREQEIEEENIRKLQREKEESERKEKEKKERKEKQEKMMEERKRIREAAEAAAEAKLREASNPAKFTISKDSPYCPFFLKTGCCRYENRCSKMHPRPEKSTTLLFPNMYEAIGLADMPPDEEETLQVDEKEAAKHFLDFYSDVIVEFEIAGKIRVFKVSNNHTPQLRGNVYVQYHDEQAASYAYQTLVGRFYAGRQLFPQYVWTGCDLSPVTEWRSAICGAHSRGKCSRGRDCNFLHVYKNPRDEFNVFSSFKRDIGGGRIMNQLVFFSASQWTPPSVIDLNDITLKITS</sequence>
<evidence type="ECO:0000256" key="2">
    <source>
        <dbReference type="ARBA" id="ARBA00022737"/>
    </source>
</evidence>
<feature type="domain" description="C3H1-type" evidence="9">
    <location>
        <begin position="148"/>
        <end position="176"/>
    </location>
</feature>
<evidence type="ECO:0000256" key="6">
    <source>
        <dbReference type="PROSITE-ProRule" id="PRU00723"/>
    </source>
</evidence>
<evidence type="ECO:0000256" key="4">
    <source>
        <dbReference type="ARBA" id="ARBA00022833"/>
    </source>
</evidence>